<sequence length="59" mass="5985">MAKKAARPSNERPATGCGKAGIAESLDQASSLTDPPAAALLDELGKLCGSAKERCARLS</sequence>
<gene>
    <name evidence="1" type="ORF">FKV68_25745</name>
</gene>
<proteinExistence type="predicted"/>
<dbReference type="EMBL" id="CP041241">
    <property type="protein sequence ID" value="QLL64806.1"/>
    <property type="molecule type" value="Genomic_DNA"/>
</dbReference>
<name>A0A859QWI3_9HYPH</name>
<keyword evidence="2" id="KW-1185">Reference proteome</keyword>
<reference evidence="1 2" key="1">
    <citation type="submission" date="2019-06" db="EMBL/GenBank/DDBJ databases">
        <title>Complete genome sequence of Ensifer mexicanus ITTG R7 isolated from nodules of Acacia angustissima (Mill.) Kuntze.</title>
        <authorList>
            <person name="Rincon-Rosales R."/>
            <person name="Rogel M.A."/>
            <person name="Guerrero G."/>
            <person name="Rincon-Molina C.I."/>
            <person name="Lopez-Lopez A."/>
            <person name="Martinez-Romero E."/>
        </authorList>
    </citation>
    <scope>NUCLEOTIDE SEQUENCE [LARGE SCALE GENOMIC DNA]</scope>
    <source>
        <strain evidence="1 2">ITTG R7</strain>
        <plasmid evidence="2">pemeittgr7c</plasmid>
    </source>
</reference>
<evidence type="ECO:0000313" key="2">
    <source>
        <dbReference type="Proteomes" id="UP000510721"/>
    </source>
</evidence>
<keyword evidence="1" id="KW-0614">Plasmid</keyword>
<protein>
    <submittedName>
        <fullName evidence="1">Uncharacterized protein</fullName>
    </submittedName>
</protein>
<geneLocation type="plasmid" evidence="2">
    <name>pemeittgr7c</name>
</geneLocation>
<organism evidence="1 2">
    <name type="scientific">Sinorhizobium mexicanum</name>
    <dbReference type="NCBI Taxonomy" id="375549"/>
    <lineage>
        <taxon>Bacteria</taxon>
        <taxon>Pseudomonadati</taxon>
        <taxon>Pseudomonadota</taxon>
        <taxon>Alphaproteobacteria</taxon>
        <taxon>Hyphomicrobiales</taxon>
        <taxon>Rhizobiaceae</taxon>
        <taxon>Sinorhizobium/Ensifer group</taxon>
        <taxon>Sinorhizobium</taxon>
    </lineage>
</organism>
<dbReference type="RefSeq" id="WP_180943266.1">
    <property type="nucleotide sequence ID" value="NZ_CP041241.1"/>
</dbReference>
<dbReference type="KEGG" id="emx:FKV68_25745"/>
<dbReference type="AlphaFoldDB" id="A0A859QWI3"/>
<evidence type="ECO:0000313" key="1">
    <source>
        <dbReference type="EMBL" id="QLL64806.1"/>
    </source>
</evidence>
<accession>A0A859QWI3</accession>
<dbReference type="Proteomes" id="UP000510721">
    <property type="component" value="Plasmid pEmeITTGR7c"/>
</dbReference>